<feature type="region of interest" description="Disordered" evidence="1">
    <location>
        <begin position="283"/>
        <end position="304"/>
    </location>
</feature>
<protein>
    <submittedName>
        <fullName evidence="2">GH10640</fullName>
    </submittedName>
</protein>
<dbReference type="EMBL" id="CH916368">
    <property type="protein sequence ID" value="EDW03168.1"/>
    <property type="molecule type" value="Genomic_DNA"/>
</dbReference>
<feature type="compositionally biased region" description="Low complexity" evidence="1">
    <location>
        <begin position="749"/>
        <end position="760"/>
    </location>
</feature>
<feature type="compositionally biased region" description="Low complexity" evidence="1">
    <location>
        <begin position="1154"/>
        <end position="1176"/>
    </location>
</feature>
<evidence type="ECO:0000313" key="2">
    <source>
        <dbReference type="EMBL" id="EDW03168.1"/>
    </source>
</evidence>
<dbReference type="STRING" id="7222.B4JCS9"/>
<feature type="region of interest" description="Disordered" evidence="1">
    <location>
        <begin position="895"/>
        <end position="1031"/>
    </location>
</feature>
<dbReference type="PhylomeDB" id="B4JCS9"/>
<evidence type="ECO:0000313" key="3">
    <source>
        <dbReference type="Proteomes" id="UP000001070"/>
    </source>
</evidence>
<sequence>MSKRKVATGTSRREYAAAEERLLDIFSPLSGAQEVTTSGADAMPNAVDAANAASPAAAMRGEFDVDPSRDNMMHFISDDLEIRSLLASSNSSPFNGFCDDMVDYPDEGKTVQQSLVFGTAPKRASALLSPLSNAGSPLDMPEADAGTSAGYMQHITNGNLNGRQSELEPSHEQQKQQQQQQLVMDCQNVIVEEHAECVIYDDEDDNVVLLNDDDHCCEIIVAAHGGHPEQEIERSYLLGLQHVPSNEQEPLNNGVNYGSEQELEHSGEPHVYLSDAALDHQQHHYYQQQQQHHHQHHHQQLEEEQLQLDASDEDQVCDAFVDEQPDICDVYEHELEDNDQDDQDSSLQLELQPEQQVAMVQLEISSEEHQQQDEEEEQAAVAATAAAVPHSSTTEFPVSSTSLTNGSDYDDYDDDQGTAEEQSPPVLRKYIPLLKNTLSAEAMDRRLASICQSQPQMTLSEKLASWNCSTVCEAVEDVENFDAVFAAQEAEPAKRPKFNEFHEFLRQSSIKSKQELNERTRGDTMDTAIAPDTPYSSEDAAMQKRPNYRRLLPIIPPAELVEPIVLDDDEDEDDNDCYEVVVNPSTMTLVPERKQQQQQPNVKTMQTQTLLPLPRETKETSTTDLVNQSTPSVPMDCLGQVEVPHQQIGESQELHATAAQTHLQLQQQHEEQHQPPVHSNDAQFYEQHEFCNYLGLTELATANAVATAMRELANSNLARRSLRVRTQQQLDRMRSDVRGKRRGGKQREQLQQQQLQQLQQPEAIGQELNSDTSSISSNASRSKKSTTALDAFSVEPQSGNFVFPMFATMGTVSDTSKYYCSAQGDVMQLHEQQQQESHFHAHSQLPASDFHTMSLEAAFAKVYAAAAPTQSDLYESIQNRLRQARERKPDIYIVKATNNAMPTSPKPPSTVKAPHIAPDRRSPQYNNNNDKPEQAAPPDKGNRKTHKKMVAKTSKRRRAPSKTTGRPERDLVTRSTTHMNSKLLRNRKVNLLQSYQLSDARGKQRLSGGTQPTLKRRSTPKVDKRSAKKAKMLHEQIVISQATSLPKLHKLKSSKQLSPSVQKQPPVQVQPKANTKRMRLRTNSLPTALVVGDCDVVRATPELSPKKPQTKLFMDPQEFLTLKGVVSPPHYSAAVRRYVNAVCKPSELISGGEQQEQLQQQLSQQRQAKPQQQENQSPEISFNAVATPTLIQYPPLSPPPSQRAPHFSRRTRQLAGFTPRRDEPIEPNVPLRPSGGLLSLSQGSTALRNPLAGKNGKVLYMYYELDQLIVLQEKFISFWKYSNLFGVLRKETPEASRAAATQHNAYNIFNTPNPNQNTRKTSTDSDKSDGIDAPRWIYLGGTRRVTNDVEVPTPHSNRLCTHNATPVYIEMRSHLLEQLKRESKLLSLYVNVYYYCEEELRPKMHSVHLDAVNCDWNEVIYTSIRDSRYFVMAHQQEMVLGKPRTGMCKYSLTPTLDTLASIREFKPMRHVLRHIECLTEDRLIGYGQTRITIWDHRSGDMLMNYDFGFELGHNLGAMHFPSFDMEQSSMLVLYQHIKEPNNWPELRIIACELSHATPSHRLLHVHHLPSPQFDCQLMTFNTGDHLILIAPTDDEVWISTSDPRQLTYVAPQGTQRFYTRQKSQIITMTQTTLAVDSIANHVLKLSTEHQDKMMMAASSSPQLAVST</sequence>
<keyword evidence="3" id="KW-1185">Reference proteome</keyword>
<name>B4JCS9_DROGR</name>
<feature type="region of interest" description="Disordered" evidence="1">
    <location>
        <begin position="152"/>
        <end position="180"/>
    </location>
</feature>
<accession>B4JCS9</accession>
<feature type="region of interest" description="Disordered" evidence="1">
    <location>
        <begin position="366"/>
        <end position="423"/>
    </location>
</feature>
<dbReference type="OMA" id="GYGQTRI"/>
<feature type="compositionally biased region" description="Basic residues" evidence="1">
    <location>
        <begin position="943"/>
        <end position="960"/>
    </location>
</feature>
<feature type="region of interest" description="Disordered" evidence="1">
    <location>
        <begin position="1307"/>
        <end position="1328"/>
    </location>
</feature>
<feature type="compositionally biased region" description="Basic and acidic residues" evidence="1">
    <location>
        <begin position="165"/>
        <end position="174"/>
    </location>
</feature>
<organism evidence="3">
    <name type="scientific">Drosophila grimshawi</name>
    <name type="common">Hawaiian fruit fly</name>
    <name type="synonym">Idiomyia grimshawi</name>
    <dbReference type="NCBI Taxonomy" id="7222"/>
    <lineage>
        <taxon>Eukaryota</taxon>
        <taxon>Metazoa</taxon>
        <taxon>Ecdysozoa</taxon>
        <taxon>Arthropoda</taxon>
        <taxon>Hexapoda</taxon>
        <taxon>Insecta</taxon>
        <taxon>Pterygota</taxon>
        <taxon>Neoptera</taxon>
        <taxon>Endopterygota</taxon>
        <taxon>Diptera</taxon>
        <taxon>Brachycera</taxon>
        <taxon>Muscomorpha</taxon>
        <taxon>Ephydroidea</taxon>
        <taxon>Drosophilidae</taxon>
        <taxon>Drosophila</taxon>
        <taxon>Hawaiian Drosophila</taxon>
    </lineage>
</organism>
<dbReference type="OrthoDB" id="7853844at2759"/>
<feature type="compositionally biased region" description="Polar residues" evidence="1">
    <location>
        <begin position="390"/>
        <end position="407"/>
    </location>
</feature>
<dbReference type="KEGG" id="dgr:6562849"/>
<reference evidence="2 3" key="1">
    <citation type="journal article" date="2007" name="Nature">
        <title>Evolution of genes and genomes on the Drosophila phylogeny.</title>
        <authorList>
            <consortium name="Drosophila 12 Genomes Consortium"/>
            <person name="Clark A.G."/>
            <person name="Eisen M.B."/>
            <person name="Smith D.R."/>
            <person name="Bergman C.M."/>
            <person name="Oliver B."/>
            <person name="Markow T.A."/>
            <person name="Kaufman T.C."/>
            <person name="Kellis M."/>
            <person name="Gelbart W."/>
            <person name="Iyer V.N."/>
            <person name="Pollard D.A."/>
            <person name="Sackton T.B."/>
            <person name="Larracuente A.M."/>
            <person name="Singh N.D."/>
            <person name="Abad J.P."/>
            <person name="Abt D.N."/>
            <person name="Adryan B."/>
            <person name="Aguade M."/>
            <person name="Akashi H."/>
            <person name="Anderson W.W."/>
            <person name="Aquadro C.F."/>
            <person name="Ardell D.H."/>
            <person name="Arguello R."/>
            <person name="Artieri C.G."/>
            <person name="Barbash D.A."/>
            <person name="Barker D."/>
            <person name="Barsanti P."/>
            <person name="Batterham P."/>
            <person name="Batzoglou S."/>
            <person name="Begun D."/>
            <person name="Bhutkar A."/>
            <person name="Blanco E."/>
            <person name="Bosak S.A."/>
            <person name="Bradley R.K."/>
            <person name="Brand A.D."/>
            <person name="Brent M.R."/>
            <person name="Brooks A.N."/>
            <person name="Brown R.H."/>
            <person name="Butlin R.K."/>
            <person name="Caggese C."/>
            <person name="Calvi B.R."/>
            <person name="Bernardo de Carvalho A."/>
            <person name="Caspi A."/>
            <person name="Castrezana S."/>
            <person name="Celniker S.E."/>
            <person name="Chang J.L."/>
            <person name="Chapple C."/>
            <person name="Chatterji S."/>
            <person name="Chinwalla A."/>
            <person name="Civetta A."/>
            <person name="Clifton S.W."/>
            <person name="Comeron J.M."/>
            <person name="Costello J.C."/>
            <person name="Coyne J.A."/>
            <person name="Daub J."/>
            <person name="David R.G."/>
            <person name="Delcher A.L."/>
            <person name="Delehaunty K."/>
            <person name="Do C.B."/>
            <person name="Ebling H."/>
            <person name="Edwards K."/>
            <person name="Eickbush T."/>
            <person name="Evans J.D."/>
            <person name="Filipski A."/>
            <person name="Findeiss S."/>
            <person name="Freyhult E."/>
            <person name="Fulton L."/>
            <person name="Fulton R."/>
            <person name="Garcia A.C."/>
            <person name="Gardiner A."/>
            <person name="Garfield D.A."/>
            <person name="Garvin B.E."/>
            <person name="Gibson G."/>
            <person name="Gilbert D."/>
            <person name="Gnerre S."/>
            <person name="Godfrey J."/>
            <person name="Good R."/>
            <person name="Gotea V."/>
            <person name="Gravely B."/>
            <person name="Greenberg A.J."/>
            <person name="Griffiths-Jones S."/>
            <person name="Gross S."/>
            <person name="Guigo R."/>
            <person name="Gustafson E.A."/>
            <person name="Haerty W."/>
            <person name="Hahn M.W."/>
            <person name="Halligan D.L."/>
            <person name="Halpern A.L."/>
            <person name="Halter G.M."/>
            <person name="Han M.V."/>
            <person name="Heger A."/>
            <person name="Hillier L."/>
            <person name="Hinrichs A.S."/>
            <person name="Holmes I."/>
            <person name="Hoskins R.A."/>
            <person name="Hubisz M.J."/>
            <person name="Hultmark D."/>
            <person name="Huntley M.A."/>
            <person name="Jaffe D.B."/>
            <person name="Jagadeeshan S."/>
            <person name="Jeck W.R."/>
            <person name="Johnson J."/>
            <person name="Jones C.D."/>
            <person name="Jordan W.C."/>
            <person name="Karpen G.H."/>
            <person name="Kataoka E."/>
            <person name="Keightley P.D."/>
            <person name="Kheradpour P."/>
            <person name="Kirkness E.F."/>
            <person name="Koerich L.B."/>
            <person name="Kristiansen K."/>
            <person name="Kudrna D."/>
            <person name="Kulathinal R.J."/>
            <person name="Kumar S."/>
            <person name="Kwok R."/>
            <person name="Lander E."/>
            <person name="Langley C.H."/>
            <person name="Lapoint R."/>
            <person name="Lazzaro B.P."/>
            <person name="Lee S.J."/>
            <person name="Levesque L."/>
            <person name="Li R."/>
            <person name="Lin C.F."/>
            <person name="Lin M.F."/>
            <person name="Lindblad-Toh K."/>
            <person name="Llopart A."/>
            <person name="Long M."/>
            <person name="Low L."/>
            <person name="Lozovsky E."/>
            <person name="Lu J."/>
            <person name="Luo M."/>
            <person name="Machado C.A."/>
            <person name="Makalowski W."/>
            <person name="Marzo M."/>
            <person name="Matsuda M."/>
            <person name="Matzkin L."/>
            <person name="McAllister B."/>
            <person name="McBride C.S."/>
            <person name="McKernan B."/>
            <person name="McKernan K."/>
            <person name="Mendez-Lago M."/>
            <person name="Minx P."/>
            <person name="Mollenhauer M.U."/>
            <person name="Montooth K."/>
            <person name="Mount S.M."/>
            <person name="Mu X."/>
            <person name="Myers E."/>
            <person name="Negre B."/>
            <person name="Newfeld S."/>
            <person name="Nielsen R."/>
            <person name="Noor M.A."/>
            <person name="O'Grady P."/>
            <person name="Pachter L."/>
            <person name="Papaceit M."/>
            <person name="Parisi M.J."/>
            <person name="Parisi M."/>
            <person name="Parts L."/>
            <person name="Pedersen J.S."/>
            <person name="Pesole G."/>
            <person name="Phillippy A.M."/>
            <person name="Ponting C.P."/>
            <person name="Pop M."/>
            <person name="Porcelli D."/>
            <person name="Powell J.R."/>
            <person name="Prohaska S."/>
            <person name="Pruitt K."/>
            <person name="Puig M."/>
            <person name="Quesneville H."/>
            <person name="Ram K.R."/>
            <person name="Rand D."/>
            <person name="Rasmussen M.D."/>
            <person name="Reed L.K."/>
            <person name="Reenan R."/>
            <person name="Reily A."/>
            <person name="Remington K.A."/>
            <person name="Rieger T.T."/>
            <person name="Ritchie M.G."/>
            <person name="Robin C."/>
            <person name="Rogers Y.H."/>
            <person name="Rohde C."/>
            <person name="Rozas J."/>
            <person name="Rubenfield M.J."/>
            <person name="Ruiz A."/>
            <person name="Russo S."/>
            <person name="Salzberg S.L."/>
            <person name="Sanchez-Gracia A."/>
            <person name="Saranga D.J."/>
            <person name="Sato H."/>
            <person name="Schaeffer S.W."/>
            <person name="Schatz M.C."/>
            <person name="Schlenke T."/>
            <person name="Schwartz R."/>
            <person name="Segarra C."/>
            <person name="Singh R.S."/>
            <person name="Sirot L."/>
            <person name="Sirota M."/>
            <person name="Sisneros N.B."/>
            <person name="Smith C.D."/>
            <person name="Smith T.F."/>
            <person name="Spieth J."/>
            <person name="Stage D.E."/>
            <person name="Stark A."/>
            <person name="Stephan W."/>
            <person name="Strausberg R.L."/>
            <person name="Strempel S."/>
            <person name="Sturgill D."/>
            <person name="Sutton G."/>
            <person name="Sutton G.G."/>
            <person name="Tao W."/>
            <person name="Teichmann S."/>
            <person name="Tobari Y.N."/>
            <person name="Tomimura Y."/>
            <person name="Tsolas J.M."/>
            <person name="Valente V.L."/>
            <person name="Venter E."/>
            <person name="Venter J.C."/>
            <person name="Vicario S."/>
            <person name="Vieira F.G."/>
            <person name="Vilella A.J."/>
            <person name="Villasante A."/>
            <person name="Walenz B."/>
            <person name="Wang J."/>
            <person name="Wasserman M."/>
            <person name="Watts T."/>
            <person name="Wilson D."/>
            <person name="Wilson R.K."/>
            <person name="Wing R.A."/>
            <person name="Wolfner M.F."/>
            <person name="Wong A."/>
            <person name="Wong G.K."/>
            <person name="Wu C.I."/>
            <person name="Wu G."/>
            <person name="Yamamoto D."/>
            <person name="Yang H.P."/>
            <person name="Yang S.P."/>
            <person name="Yorke J.A."/>
            <person name="Yoshida K."/>
            <person name="Zdobnov E."/>
            <person name="Zhang P."/>
            <person name="Zhang Y."/>
            <person name="Zimin A.V."/>
            <person name="Baldwin J."/>
            <person name="Abdouelleil A."/>
            <person name="Abdulkadir J."/>
            <person name="Abebe A."/>
            <person name="Abera B."/>
            <person name="Abreu J."/>
            <person name="Acer S.C."/>
            <person name="Aftuck L."/>
            <person name="Alexander A."/>
            <person name="An P."/>
            <person name="Anderson E."/>
            <person name="Anderson S."/>
            <person name="Arachi H."/>
            <person name="Azer M."/>
            <person name="Bachantsang P."/>
            <person name="Barry A."/>
            <person name="Bayul T."/>
            <person name="Berlin A."/>
            <person name="Bessette D."/>
            <person name="Bloom T."/>
            <person name="Blye J."/>
            <person name="Boguslavskiy L."/>
            <person name="Bonnet C."/>
            <person name="Boukhgalter B."/>
            <person name="Bourzgui I."/>
            <person name="Brown A."/>
            <person name="Cahill P."/>
            <person name="Channer S."/>
            <person name="Cheshatsang Y."/>
            <person name="Chuda L."/>
            <person name="Citroen M."/>
            <person name="Collymore A."/>
            <person name="Cooke P."/>
            <person name="Costello M."/>
            <person name="D'Aco K."/>
            <person name="Daza R."/>
            <person name="De Haan G."/>
            <person name="DeGray S."/>
            <person name="DeMaso C."/>
            <person name="Dhargay N."/>
            <person name="Dooley K."/>
            <person name="Dooley E."/>
            <person name="Doricent M."/>
            <person name="Dorje P."/>
            <person name="Dorjee K."/>
            <person name="Dupes A."/>
            <person name="Elong R."/>
            <person name="Falk J."/>
            <person name="Farina A."/>
            <person name="Faro S."/>
            <person name="Ferguson D."/>
            <person name="Fisher S."/>
            <person name="Foley C.D."/>
            <person name="Franke A."/>
            <person name="Friedrich D."/>
            <person name="Gadbois L."/>
            <person name="Gearin G."/>
            <person name="Gearin C.R."/>
            <person name="Giannoukos G."/>
            <person name="Goode T."/>
            <person name="Graham J."/>
            <person name="Grandbois E."/>
            <person name="Grewal S."/>
            <person name="Gyaltsen K."/>
            <person name="Hafez N."/>
            <person name="Hagos B."/>
            <person name="Hall J."/>
            <person name="Henson C."/>
            <person name="Hollinger A."/>
            <person name="Honan T."/>
            <person name="Huard M.D."/>
            <person name="Hughes L."/>
            <person name="Hurhula B."/>
            <person name="Husby M.E."/>
            <person name="Kamat A."/>
            <person name="Kanga B."/>
            <person name="Kashin S."/>
            <person name="Khazanovich D."/>
            <person name="Kisner P."/>
            <person name="Lance K."/>
            <person name="Lara M."/>
            <person name="Lee W."/>
            <person name="Lennon N."/>
            <person name="Letendre F."/>
            <person name="LeVine R."/>
            <person name="Lipovsky A."/>
            <person name="Liu X."/>
            <person name="Liu J."/>
            <person name="Liu S."/>
            <person name="Lokyitsang T."/>
            <person name="Lokyitsang Y."/>
            <person name="Lubonja R."/>
            <person name="Lui A."/>
            <person name="MacDonald P."/>
            <person name="Magnisalis V."/>
            <person name="Maru K."/>
            <person name="Matthews C."/>
            <person name="McCusker W."/>
            <person name="McDonough S."/>
            <person name="Mehta T."/>
            <person name="Meldrim J."/>
            <person name="Meneus L."/>
            <person name="Mihai O."/>
            <person name="Mihalev A."/>
            <person name="Mihova T."/>
            <person name="Mittelman R."/>
            <person name="Mlenga V."/>
            <person name="Montmayeur A."/>
            <person name="Mulrain L."/>
            <person name="Navidi A."/>
            <person name="Naylor J."/>
            <person name="Negash T."/>
            <person name="Nguyen T."/>
            <person name="Nguyen N."/>
            <person name="Nicol R."/>
            <person name="Norbu C."/>
            <person name="Norbu N."/>
            <person name="Novod N."/>
            <person name="O'Neill B."/>
            <person name="Osman S."/>
            <person name="Markiewicz E."/>
            <person name="Oyono O.L."/>
            <person name="Patti C."/>
            <person name="Phunkhang P."/>
            <person name="Pierre F."/>
            <person name="Priest M."/>
            <person name="Raghuraman S."/>
            <person name="Rege F."/>
            <person name="Reyes R."/>
            <person name="Rise C."/>
            <person name="Rogov P."/>
            <person name="Ross K."/>
            <person name="Ryan E."/>
            <person name="Settipalli S."/>
            <person name="Shea T."/>
            <person name="Sherpa N."/>
            <person name="Shi L."/>
            <person name="Shih D."/>
            <person name="Sparrow T."/>
            <person name="Spaulding J."/>
            <person name="Stalker J."/>
            <person name="Stange-Thomann N."/>
            <person name="Stavropoulos S."/>
            <person name="Stone C."/>
            <person name="Strader C."/>
            <person name="Tesfaye S."/>
            <person name="Thomson T."/>
            <person name="Thoulutsang Y."/>
            <person name="Thoulutsang D."/>
            <person name="Topham K."/>
            <person name="Topping I."/>
            <person name="Tsamla T."/>
            <person name="Vassiliev H."/>
            <person name="Vo A."/>
            <person name="Wangchuk T."/>
            <person name="Wangdi T."/>
            <person name="Weiand M."/>
            <person name="Wilkinson J."/>
            <person name="Wilson A."/>
            <person name="Yadav S."/>
            <person name="Young G."/>
            <person name="Yu Q."/>
            <person name="Zembek L."/>
            <person name="Zhong D."/>
            <person name="Zimmer A."/>
            <person name="Zwirko Z."/>
            <person name="Jaffe D.B."/>
            <person name="Alvarez P."/>
            <person name="Brockman W."/>
            <person name="Butler J."/>
            <person name="Chin C."/>
            <person name="Gnerre S."/>
            <person name="Grabherr M."/>
            <person name="Kleber M."/>
            <person name="Mauceli E."/>
            <person name="MacCallum I."/>
        </authorList>
    </citation>
    <scope>NUCLEOTIDE SEQUENCE [LARGE SCALE GENOMIC DNA]</scope>
    <source>
        <strain evidence="3">Tucson 15287-2541.00</strain>
    </source>
</reference>
<feature type="region of interest" description="Disordered" evidence="1">
    <location>
        <begin position="723"/>
        <end position="760"/>
    </location>
</feature>
<proteinExistence type="predicted"/>
<feature type="region of interest" description="Disordered" evidence="1">
    <location>
        <begin position="1154"/>
        <end position="1179"/>
    </location>
</feature>
<dbReference type="HOGENOM" id="CLU_241953_0_0_1"/>
<feature type="compositionally biased region" description="Low complexity" evidence="1">
    <location>
        <begin position="1054"/>
        <end position="1072"/>
    </location>
</feature>
<dbReference type="InParanoid" id="B4JCS9"/>
<evidence type="ECO:0000256" key="1">
    <source>
        <dbReference type="SAM" id="MobiDB-lite"/>
    </source>
</evidence>
<feature type="region of interest" description="Disordered" evidence="1">
    <location>
        <begin position="1216"/>
        <end position="1242"/>
    </location>
</feature>
<feature type="compositionally biased region" description="Acidic residues" evidence="1">
    <location>
        <begin position="408"/>
        <end position="418"/>
    </location>
</feature>
<gene>
    <name evidence="2" type="primary">Dgri\GH10640</name>
    <name evidence="2" type="ORF">Dgri_GH10640</name>
</gene>
<feature type="compositionally biased region" description="Polar residues" evidence="1">
    <location>
        <begin position="1307"/>
        <end position="1320"/>
    </location>
</feature>
<dbReference type="eggNOG" id="ENOG502SUIF">
    <property type="taxonomic scope" value="Eukaryota"/>
</dbReference>
<dbReference type="Proteomes" id="UP000001070">
    <property type="component" value="Unassembled WGS sequence"/>
</dbReference>
<feature type="compositionally biased region" description="Polar residues" evidence="1">
    <location>
        <begin position="154"/>
        <end position="164"/>
    </location>
</feature>
<dbReference type="FunCoup" id="B4JCS9">
    <property type="interactions" value="48"/>
</dbReference>
<feature type="region of interest" description="Disordered" evidence="1">
    <location>
        <begin position="1051"/>
        <end position="1075"/>
    </location>
</feature>